<reference evidence="1" key="1">
    <citation type="submission" date="2021-06" db="EMBL/GenBank/DDBJ databases">
        <authorList>
            <person name="Hodson N. C."/>
            <person name="Mongue J. A."/>
            <person name="Jaron S. K."/>
        </authorList>
    </citation>
    <scope>NUCLEOTIDE SEQUENCE</scope>
</reference>
<evidence type="ECO:0000313" key="2">
    <source>
        <dbReference type="Proteomes" id="UP000708208"/>
    </source>
</evidence>
<gene>
    <name evidence="1" type="ORF">AFUS01_LOCUS41451</name>
</gene>
<name>A0A8J2LG42_9HEXA</name>
<comment type="caution">
    <text evidence="1">The sequence shown here is derived from an EMBL/GenBank/DDBJ whole genome shotgun (WGS) entry which is preliminary data.</text>
</comment>
<keyword evidence="2" id="KW-1185">Reference proteome</keyword>
<accession>A0A8J2LG42</accession>
<protein>
    <submittedName>
        <fullName evidence="1">Uncharacterized protein</fullName>
    </submittedName>
</protein>
<dbReference type="EMBL" id="CAJVCH010561753">
    <property type="protein sequence ID" value="CAG7831724.1"/>
    <property type="molecule type" value="Genomic_DNA"/>
</dbReference>
<dbReference type="AlphaFoldDB" id="A0A8J2LG42"/>
<organism evidence="1 2">
    <name type="scientific">Allacma fusca</name>
    <dbReference type="NCBI Taxonomy" id="39272"/>
    <lineage>
        <taxon>Eukaryota</taxon>
        <taxon>Metazoa</taxon>
        <taxon>Ecdysozoa</taxon>
        <taxon>Arthropoda</taxon>
        <taxon>Hexapoda</taxon>
        <taxon>Collembola</taxon>
        <taxon>Symphypleona</taxon>
        <taxon>Sminthuridae</taxon>
        <taxon>Allacma</taxon>
    </lineage>
</organism>
<sequence length="144" mass="16898">MEANVHPGNVLKELQRLIFENLEFSEETQIKPADTAVAEFLFKKFAKITCNYSVIEDFECFSADEARFQRMLEREAGIKALEGSEESNDPNWEYEDECGTISKEFEPNYLPIKKKNKILDFVENEGKNWRFEKLQAKFPDLKCR</sequence>
<evidence type="ECO:0000313" key="1">
    <source>
        <dbReference type="EMBL" id="CAG7831724.1"/>
    </source>
</evidence>
<proteinExistence type="predicted"/>
<feature type="non-terminal residue" evidence="1">
    <location>
        <position position="1"/>
    </location>
</feature>
<dbReference type="Proteomes" id="UP000708208">
    <property type="component" value="Unassembled WGS sequence"/>
</dbReference>